<dbReference type="GO" id="GO:0016740">
    <property type="term" value="F:transferase activity"/>
    <property type="evidence" value="ECO:0007669"/>
    <property type="project" value="UniProtKB-KW"/>
</dbReference>
<dbReference type="OrthoDB" id="9800872at2"/>
<dbReference type="EMBL" id="CP020809">
    <property type="protein sequence ID" value="ART70627.1"/>
    <property type="molecule type" value="Genomic_DNA"/>
</dbReference>
<evidence type="ECO:0000313" key="3">
    <source>
        <dbReference type="Proteomes" id="UP000195331"/>
    </source>
</evidence>
<sequence>MGAVGIAVSAVLVTLAGCQSTAMPISAVSAPAGTSTEVYRWRSVGPREFAEIITEPGRVTMNVHIPYEGDIAGTDLSMPFDQIQARSDALPQERATPVAVYCRSGRMSQVAAITLTAMGYRDIVELAGGTVAWEGSGRTLVWR</sequence>
<dbReference type="PROSITE" id="PS50206">
    <property type="entry name" value="RHODANESE_3"/>
    <property type="match status" value="1"/>
</dbReference>
<accession>A0A1Y0C6B3</accession>
<gene>
    <name evidence="2" type="ORF">BTO20_20655</name>
</gene>
<proteinExistence type="predicted"/>
<organism evidence="2 3">
    <name type="scientific">Mycobacterium dioxanotrophicus</name>
    <dbReference type="NCBI Taxonomy" id="482462"/>
    <lineage>
        <taxon>Bacteria</taxon>
        <taxon>Bacillati</taxon>
        <taxon>Actinomycetota</taxon>
        <taxon>Actinomycetes</taxon>
        <taxon>Mycobacteriales</taxon>
        <taxon>Mycobacteriaceae</taxon>
        <taxon>Mycobacterium</taxon>
    </lineage>
</organism>
<evidence type="ECO:0000313" key="2">
    <source>
        <dbReference type="EMBL" id="ART70627.1"/>
    </source>
</evidence>
<dbReference type="Pfam" id="PF00581">
    <property type="entry name" value="Rhodanese"/>
    <property type="match status" value="1"/>
</dbReference>
<dbReference type="RefSeq" id="WP_087078069.1">
    <property type="nucleotide sequence ID" value="NZ_CP020809.1"/>
</dbReference>
<dbReference type="Proteomes" id="UP000195331">
    <property type="component" value="Chromosome"/>
</dbReference>
<dbReference type="KEGG" id="mdx:BTO20_20655"/>
<dbReference type="CDD" id="cd00158">
    <property type="entry name" value="RHOD"/>
    <property type="match status" value="1"/>
</dbReference>
<evidence type="ECO:0000259" key="1">
    <source>
        <dbReference type="PROSITE" id="PS50206"/>
    </source>
</evidence>
<dbReference type="Gene3D" id="3.40.250.10">
    <property type="entry name" value="Rhodanese-like domain"/>
    <property type="match status" value="1"/>
</dbReference>
<name>A0A1Y0C6B3_9MYCO</name>
<dbReference type="InterPro" id="IPR036873">
    <property type="entry name" value="Rhodanese-like_dom_sf"/>
</dbReference>
<keyword evidence="2" id="KW-0808">Transferase</keyword>
<dbReference type="AlphaFoldDB" id="A0A1Y0C6B3"/>
<reference evidence="2 3" key="1">
    <citation type="submission" date="2017-04" db="EMBL/GenBank/DDBJ databases">
        <title>Whole Genome Sequence of 1,4-Dioxane Degrading Bacterium Mycobacterium dioxanotrophicus PH-06.</title>
        <authorList>
            <person name="He Y."/>
        </authorList>
    </citation>
    <scope>NUCLEOTIDE SEQUENCE [LARGE SCALE GENOMIC DNA]</scope>
    <source>
        <strain evidence="2 3">PH-06</strain>
    </source>
</reference>
<dbReference type="SUPFAM" id="SSF52821">
    <property type="entry name" value="Rhodanese/Cell cycle control phosphatase"/>
    <property type="match status" value="1"/>
</dbReference>
<dbReference type="InterPro" id="IPR001763">
    <property type="entry name" value="Rhodanese-like_dom"/>
</dbReference>
<feature type="domain" description="Rhodanese" evidence="1">
    <location>
        <begin position="81"/>
        <end position="142"/>
    </location>
</feature>
<protein>
    <submittedName>
        <fullName evidence="2">Sulfurtransferase</fullName>
    </submittedName>
</protein>
<keyword evidence="3" id="KW-1185">Reference proteome</keyword>